<keyword evidence="2" id="KW-1185">Reference proteome</keyword>
<organism evidence="1 2">
    <name type="scientific">Clostridium manihotivorum</name>
    <dbReference type="NCBI Taxonomy" id="2320868"/>
    <lineage>
        <taxon>Bacteria</taxon>
        <taxon>Bacillati</taxon>
        <taxon>Bacillota</taxon>
        <taxon>Clostridia</taxon>
        <taxon>Eubacteriales</taxon>
        <taxon>Clostridiaceae</taxon>
        <taxon>Clostridium</taxon>
    </lineage>
</organism>
<proteinExistence type="predicted"/>
<gene>
    <name evidence="1" type="ORF">C1I91_00915</name>
</gene>
<dbReference type="Proteomes" id="UP000286268">
    <property type="component" value="Chromosome"/>
</dbReference>
<evidence type="ECO:0008006" key="3">
    <source>
        <dbReference type="Google" id="ProtNLM"/>
    </source>
</evidence>
<dbReference type="Pfam" id="PF06124">
    <property type="entry name" value="DUF960"/>
    <property type="match status" value="1"/>
</dbReference>
<dbReference type="EMBL" id="CP025746">
    <property type="protein sequence ID" value="QAA30357.1"/>
    <property type="molecule type" value="Genomic_DNA"/>
</dbReference>
<evidence type="ECO:0000313" key="1">
    <source>
        <dbReference type="EMBL" id="QAA30357.1"/>
    </source>
</evidence>
<dbReference type="AlphaFoldDB" id="A0A3R5QR66"/>
<dbReference type="InterPro" id="IPR009303">
    <property type="entry name" value="DUF960"/>
</dbReference>
<evidence type="ECO:0000313" key="2">
    <source>
        <dbReference type="Proteomes" id="UP000286268"/>
    </source>
</evidence>
<dbReference type="RefSeq" id="WP_128210808.1">
    <property type="nucleotide sequence ID" value="NZ_CP025746.1"/>
</dbReference>
<name>A0A3R5QR66_9CLOT</name>
<dbReference type="OrthoDB" id="1756859at2"/>
<sequence length="101" mass="12126">MFNNDKYITKGIQESIPLELQLFMWNSINSLKNKDIQLDYLQVFTLTKPKYNEQHIQIIEHRQEIPEHKRKYKLNSINVINAKIFVIDSGEYSTMMLSEEY</sequence>
<reference evidence="1 2" key="1">
    <citation type="submission" date="2018-01" db="EMBL/GenBank/DDBJ databases">
        <title>Genome Sequencing and Assembly of Anaerobacter polyendosporus strain CT4.</title>
        <authorList>
            <person name="Tachaapaikoon C."/>
            <person name="Sutheeworapong S."/>
            <person name="Jenjaroenpun P."/>
            <person name="Wongsurawat T."/>
            <person name="Nookeaw I."/>
            <person name="Cheawchanlertfa P."/>
            <person name="Kosugi A."/>
            <person name="Cheevadhanarak S."/>
            <person name="Ratanakhanokchai K."/>
        </authorList>
    </citation>
    <scope>NUCLEOTIDE SEQUENCE [LARGE SCALE GENOMIC DNA]</scope>
    <source>
        <strain evidence="1 2">CT4</strain>
    </source>
</reference>
<accession>A0A3R5QR66</accession>
<protein>
    <recommendedName>
        <fullName evidence="3">DUF960 domain-containing protein</fullName>
    </recommendedName>
</protein>
<dbReference type="Gene3D" id="3.10.450.150">
    <property type="entry name" value="enterococcus faecalis protein"/>
    <property type="match status" value="1"/>
</dbReference>
<dbReference type="KEGG" id="cmah:C1I91_00915"/>